<dbReference type="eggNOG" id="ENOG502SD8H">
    <property type="taxonomic scope" value="Eukaryota"/>
</dbReference>
<dbReference type="AlphaFoldDB" id="G0R6Z9"/>
<protein>
    <submittedName>
        <fullName evidence="2">Predicted protein</fullName>
    </submittedName>
</protein>
<keyword evidence="3" id="KW-1185">Reference proteome</keyword>
<feature type="non-terminal residue" evidence="2">
    <location>
        <position position="1"/>
    </location>
</feature>
<dbReference type="VEuPathDB" id="FungiDB:TRIREDRAFT_43176"/>
<organism evidence="3">
    <name type="scientific">Hypocrea jecorina (strain QM6a)</name>
    <name type="common">Trichoderma reesei</name>
    <dbReference type="NCBI Taxonomy" id="431241"/>
    <lineage>
        <taxon>Eukaryota</taxon>
        <taxon>Fungi</taxon>
        <taxon>Dikarya</taxon>
        <taxon>Ascomycota</taxon>
        <taxon>Pezizomycotina</taxon>
        <taxon>Sordariomycetes</taxon>
        <taxon>Hypocreomycetidae</taxon>
        <taxon>Hypocreales</taxon>
        <taxon>Hypocreaceae</taxon>
        <taxon>Trichoderma</taxon>
    </lineage>
</organism>
<feature type="compositionally biased region" description="Basic and acidic residues" evidence="1">
    <location>
        <begin position="83"/>
        <end position="98"/>
    </location>
</feature>
<dbReference type="EMBL" id="GL985056">
    <property type="protein sequence ID" value="EGR53065.1"/>
    <property type="molecule type" value="Genomic_DNA"/>
</dbReference>
<feature type="region of interest" description="Disordered" evidence="1">
    <location>
        <begin position="78"/>
        <end position="98"/>
    </location>
</feature>
<sequence length="98" mass="11079">TGLPEGAKRTQQLLKEQREREAAQRQSQSQSKSVLKDVWMGGEGEDWKEKRASEHKKAFEEGKGMSDIILEQVAEVFSGNWRGKKDENSADTSQGEKK</sequence>
<evidence type="ECO:0000313" key="2">
    <source>
        <dbReference type="EMBL" id="EGR53065.1"/>
    </source>
</evidence>
<reference evidence="2 3" key="1">
    <citation type="journal article" date="2008" name="Nat. Biotechnol.">
        <title>Genome sequencing and analysis of the biomass-degrading fungus Trichoderma reesei (syn. Hypocrea jecorina).</title>
        <authorList>
            <person name="Martinez D."/>
            <person name="Berka R.M."/>
            <person name="Henrissat B."/>
            <person name="Saloheimo M."/>
            <person name="Arvas M."/>
            <person name="Baker S.E."/>
            <person name="Chapman J."/>
            <person name="Chertkov O."/>
            <person name="Coutinho P.M."/>
            <person name="Cullen D."/>
            <person name="Danchin E.G."/>
            <person name="Grigoriev I.V."/>
            <person name="Harris P."/>
            <person name="Jackson M."/>
            <person name="Kubicek C.P."/>
            <person name="Han C.S."/>
            <person name="Ho I."/>
            <person name="Larrondo L.F."/>
            <person name="de Leon A.L."/>
            <person name="Magnuson J.K."/>
            <person name="Merino S."/>
            <person name="Misra M."/>
            <person name="Nelson B."/>
            <person name="Putnam N."/>
            <person name="Robbertse B."/>
            <person name="Salamov A.A."/>
            <person name="Schmoll M."/>
            <person name="Terry A."/>
            <person name="Thayer N."/>
            <person name="Westerholm-Parvinen A."/>
            <person name="Schoch C.L."/>
            <person name="Yao J."/>
            <person name="Barabote R."/>
            <person name="Nelson M.A."/>
            <person name="Detter C."/>
            <person name="Bruce D."/>
            <person name="Kuske C.R."/>
            <person name="Xie G."/>
            <person name="Richardson P."/>
            <person name="Rokhsar D.S."/>
            <person name="Lucas S.M."/>
            <person name="Rubin E.M."/>
            <person name="Dunn-Coleman N."/>
            <person name="Ward M."/>
            <person name="Brettin T.S."/>
        </authorList>
    </citation>
    <scope>NUCLEOTIDE SEQUENCE [LARGE SCALE GENOMIC DNA]</scope>
    <source>
        <strain evidence="2 3">QM6a</strain>
    </source>
</reference>
<dbReference type="HOGENOM" id="CLU_2339144_0_0_1"/>
<dbReference type="Proteomes" id="UP000008984">
    <property type="component" value="Unassembled WGS sequence"/>
</dbReference>
<evidence type="ECO:0000313" key="3">
    <source>
        <dbReference type="Proteomes" id="UP000008984"/>
    </source>
</evidence>
<dbReference type="RefSeq" id="XP_006961051.1">
    <property type="nucleotide sequence ID" value="XM_006960989.1"/>
</dbReference>
<accession>G0R6Z9</accession>
<gene>
    <name evidence="2" type="ORF">TRIREDRAFT_43176</name>
</gene>
<dbReference type="OrthoDB" id="5411041at2759"/>
<proteinExistence type="predicted"/>
<feature type="non-terminal residue" evidence="2">
    <location>
        <position position="98"/>
    </location>
</feature>
<evidence type="ECO:0000256" key="1">
    <source>
        <dbReference type="SAM" id="MobiDB-lite"/>
    </source>
</evidence>
<dbReference type="KEGG" id="tre:TRIREDRAFT_43176"/>
<name>G0R6Z9_HYPJQ</name>
<dbReference type="GeneID" id="18484910"/>
<feature type="region of interest" description="Disordered" evidence="1">
    <location>
        <begin position="1"/>
        <end position="53"/>
    </location>
</feature>